<keyword evidence="2" id="KW-1185">Reference proteome</keyword>
<dbReference type="Proteomes" id="UP000030755">
    <property type="component" value="Unassembled WGS sequence"/>
</dbReference>
<organism evidence="1 2">
    <name type="scientific">Rozella allomycis (strain CSF55)</name>
    <dbReference type="NCBI Taxonomy" id="988480"/>
    <lineage>
        <taxon>Eukaryota</taxon>
        <taxon>Fungi</taxon>
        <taxon>Fungi incertae sedis</taxon>
        <taxon>Cryptomycota</taxon>
        <taxon>Cryptomycota incertae sedis</taxon>
        <taxon>Rozella</taxon>
    </lineage>
</organism>
<gene>
    <name evidence="1" type="ORF">O9G_003678</name>
</gene>
<dbReference type="EMBL" id="KE560841">
    <property type="protein sequence ID" value="EPZ35419.1"/>
    <property type="molecule type" value="Genomic_DNA"/>
</dbReference>
<dbReference type="AlphaFoldDB" id="A0A075AZ57"/>
<accession>A0A075AZ57</accession>
<name>A0A075AZ57_ROZAC</name>
<reference evidence="1 2" key="1">
    <citation type="journal article" date="2013" name="Curr. Biol.">
        <title>Shared signatures of parasitism and phylogenomics unite Cryptomycota and microsporidia.</title>
        <authorList>
            <person name="James T.Y."/>
            <person name="Pelin A."/>
            <person name="Bonen L."/>
            <person name="Ahrendt S."/>
            <person name="Sain D."/>
            <person name="Corradi N."/>
            <person name="Stajich J.E."/>
        </authorList>
    </citation>
    <scope>NUCLEOTIDE SEQUENCE [LARGE SCALE GENOMIC DNA]</scope>
    <source>
        <strain evidence="1 2">CSF55</strain>
    </source>
</reference>
<protein>
    <submittedName>
        <fullName evidence="1">Uncharacterized protein</fullName>
    </submittedName>
</protein>
<evidence type="ECO:0000313" key="1">
    <source>
        <dbReference type="EMBL" id="EPZ35419.1"/>
    </source>
</evidence>
<evidence type="ECO:0000313" key="2">
    <source>
        <dbReference type="Proteomes" id="UP000030755"/>
    </source>
</evidence>
<proteinExistence type="predicted"/>
<sequence>MQKFADVLNRQKLKIPVKIIVIDFDYSFYKPDMTHLGGIDSMHVYRGILNWKQLAFVLTHTLLEAKFSNCRTFLFLHRLEYTNSWAFEMWRNVCVDIMATIKYLKLKIADENSADYTLLDKVPNGIRMKENFKKVFIF</sequence>
<dbReference type="HOGENOM" id="CLU_1856428_0_0_1"/>